<keyword evidence="2 4" id="KW-0560">Oxidoreductase</keyword>
<dbReference type="SUPFAM" id="SSF51735">
    <property type="entry name" value="NAD(P)-binding Rossmann-fold domains"/>
    <property type="match status" value="1"/>
</dbReference>
<sequence length="318" mass="32055">MTPRILLTEPIAAAGLDLLRAVGDVHLAHVTDPVALAAGPLATADALVVRSSPVTAGMLESARRLRVVGRHGAGLDGIDLVAAERLGVPVVSTPGANAESVAEFVVLAALTLARQLPAAVTSLARGDFPTGRSLPGAVVAAGLTGTMLAGRTLGLVGLGAIGRGVAVRARALGMTVLGYDVAVTAPPEGVRLVGLTDLLREADVVSLHVPQTAQTTGLVGAAALAGMRPDAILVNTARAGVVDHPAVLAALDSGRLRGYAVDVFAPEPPDPDDPLLHHPRVLATPHMAAMTHDALDAMAVAVARGVIAHLQAPEGNEP</sequence>
<proteinExistence type="inferred from homology"/>
<dbReference type="GO" id="GO:0047545">
    <property type="term" value="F:(S)-2-hydroxyglutarate dehydrogenase activity"/>
    <property type="evidence" value="ECO:0007669"/>
    <property type="project" value="UniProtKB-ARBA"/>
</dbReference>
<dbReference type="EMBL" id="VLLP01000001">
    <property type="protein sequence ID" value="TWJ27827.1"/>
    <property type="molecule type" value="Genomic_DNA"/>
</dbReference>
<dbReference type="Gene3D" id="3.40.50.720">
    <property type="entry name" value="NAD(P)-binding Rossmann-like Domain"/>
    <property type="match status" value="2"/>
</dbReference>
<reference evidence="6 7" key="1">
    <citation type="submission" date="2019-07" db="EMBL/GenBank/DDBJ databases">
        <title>R&amp;d 2014.</title>
        <authorList>
            <person name="Klenk H.-P."/>
        </authorList>
    </citation>
    <scope>NUCLEOTIDE SEQUENCE [LARGE SCALE GENOMIC DNA]</scope>
    <source>
        <strain evidence="6 7">DSM 43912</strain>
    </source>
</reference>
<feature type="domain" description="S-adenosyl-L-homocysteine hydrolase NAD binding" evidence="5">
    <location>
        <begin position="126"/>
        <end position="268"/>
    </location>
</feature>
<dbReference type="InterPro" id="IPR036291">
    <property type="entry name" value="NAD(P)-bd_dom_sf"/>
</dbReference>
<dbReference type="PROSITE" id="PS00670">
    <property type="entry name" value="D_2_HYDROXYACID_DH_2"/>
    <property type="match status" value="1"/>
</dbReference>
<name>A0A562WD57_9ACTN</name>
<dbReference type="Proteomes" id="UP000319728">
    <property type="component" value="Unassembled WGS sequence"/>
</dbReference>
<dbReference type="InterPro" id="IPR015878">
    <property type="entry name" value="Ado_hCys_hydrolase_NAD-bd"/>
</dbReference>
<dbReference type="SUPFAM" id="SSF52283">
    <property type="entry name" value="Formate/glycerate dehydrogenase catalytic domain-like"/>
    <property type="match status" value="1"/>
</dbReference>
<comment type="similarity">
    <text evidence="1 4">Belongs to the D-isomer specific 2-hydroxyacid dehydrogenase family.</text>
</comment>
<dbReference type="InterPro" id="IPR006140">
    <property type="entry name" value="D-isomer_DH_NAD-bd"/>
</dbReference>
<evidence type="ECO:0000313" key="6">
    <source>
        <dbReference type="EMBL" id="TWJ27827.1"/>
    </source>
</evidence>
<evidence type="ECO:0000256" key="1">
    <source>
        <dbReference type="ARBA" id="ARBA00005854"/>
    </source>
</evidence>
<dbReference type="InterPro" id="IPR050857">
    <property type="entry name" value="D-2-hydroxyacid_DH"/>
</dbReference>
<dbReference type="GO" id="GO:0006564">
    <property type="term" value="P:L-serine biosynthetic process"/>
    <property type="evidence" value="ECO:0007669"/>
    <property type="project" value="UniProtKB-ARBA"/>
</dbReference>
<evidence type="ECO:0000259" key="5">
    <source>
        <dbReference type="SMART" id="SM00997"/>
    </source>
</evidence>
<dbReference type="Pfam" id="PF02826">
    <property type="entry name" value="2-Hacid_dh_C"/>
    <property type="match status" value="1"/>
</dbReference>
<dbReference type="PANTHER" id="PTHR42789">
    <property type="entry name" value="D-ISOMER SPECIFIC 2-HYDROXYACID DEHYDROGENASE FAMILY PROTEIN (AFU_ORTHOLOGUE AFUA_6G10090)"/>
    <property type="match status" value="1"/>
</dbReference>
<evidence type="ECO:0000313" key="7">
    <source>
        <dbReference type="Proteomes" id="UP000319728"/>
    </source>
</evidence>
<dbReference type="PANTHER" id="PTHR42789:SF1">
    <property type="entry name" value="D-ISOMER SPECIFIC 2-HYDROXYACID DEHYDROGENASE FAMILY PROTEIN (AFU_ORTHOLOGUE AFUA_6G10090)"/>
    <property type="match status" value="1"/>
</dbReference>
<organism evidence="6 7">
    <name type="scientific">Micromonospora sagamiensis</name>
    <dbReference type="NCBI Taxonomy" id="47875"/>
    <lineage>
        <taxon>Bacteria</taxon>
        <taxon>Bacillati</taxon>
        <taxon>Actinomycetota</taxon>
        <taxon>Actinomycetes</taxon>
        <taxon>Micromonosporales</taxon>
        <taxon>Micromonosporaceae</taxon>
        <taxon>Micromonospora</taxon>
    </lineage>
</organism>
<evidence type="ECO:0000256" key="4">
    <source>
        <dbReference type="RuleBase" id="RU003719"/>
    </source>
</evidence>
<protein>
    <submittedName>
        <fullName evidence="6">D-3-phosphoglycerate dehydrogenase</fullName>
    </submittedName>
</protein>
<gene>
    <name evidence="6" type="ORF">JD81_01327</name>
</gene>
<dbReference type="RefSeq" id="WP_145816031.1">
    <property type="nucleotide sequence ID" value="NZ_AP023438.1"/>
</dbReference>
<comment type="caution">
    <text evidence="6">The sequence shown here is derived from an EMBL/GenBank/DDBJ whole genome shotgun (WGS) entry which is preliminary data.</text>
</comment>
<evidence type="ECO:0000256" key="3">
    <source>
        <dbReference type="ARBA" id="ARBA00023027"/>
    </source>
</evidence>
<dbReference type="InterPro" id="IPR029753">
    <property type="entry name" value="D-isomer_DH_CS"/>
</dbReference>
<dbReference type="OrthoDB" id="117809at2"/>
<dbReference type="GO" id="GO:0051287">
    <property type="term" value="F:NAD binding"/>
    <property type="evidence" value="ECO:0007669"/>
    <property type="project" value="InterPro"/>
</dbReference>
<evidence type="ECO:0000256" key="2">
    <source>
        <dbReference type="ARBA" id="ARBA00023002"/>
    </source>
</evidence>
<dbReference type="Pfam" id="PF00389">
    <property type="entry name" value="2-Hacid_dh"/>
    <property type="match status" value="1"/>
</dbReference>
<dbReference type="InterPro" id="IPR006139">
    <property type="entry name" value="D-isomer_2_OHA_DH_cat_dom"/>
</dbReference>
<keyword evidence="7" id="KW-1185">Reference proteome</keyword>
<dbReference type="SMART" id="SM00997">
    <property type="entry name" value="AdoHcyase_NAD"/>
    <property type="match status" value="1"/>
</dbReference>
<accession>A0A562WD57</accession>
<dbReference type="AlphaFoldDB" id="A0A562WD57"/>
<dbReference type="GO" id="GO:0004617">
    <property type="term" value="F:phosphoglycerate dehydrogenase activity"/>
    <property type="evidence" value="ECO:0007669"/>
    <property type="project" value="UniProtKB-ARBA"/>
</dbReference>
<dbReference type="FunFam" id="3.40.50.720:FF:000041">
    <property type="entry name" value="D-3-phosphoglycerate dehydrogenase"/>
    <property type="match status" value="1"/>
</dbReference>
<keyword evidence="3" id="KW-0520">NAD</keyword>